<dbReference type="SUPFAM" id="SSF52172">
    <property type="entry name" value="CheY-like"/>
    <property type="match status" value="1"/>
</dbReference>
<evidence type="ECO:0000256" key="2">
    <source>
        <dbReference type="PROSITE-ProRule" id="PRU00169"/>
    </source>
</evidence>
<keyword evidence="1 2" id="KW-0597">Phosphoprotein</keyword>
<evidence type="ECO:0000313" key="4">
    <source>
        <dbReference type="EMBL" id="HFK96597.1"/>
    </source>
</evidence>
<accession>A0A832A2P0</accession>
<dbReference type="PANTHER" id="PTHR44591:SF19">
    <property type="entry name" value="TWO-COMPONENT RESPONSE REGULATOR-RELATED"/>
    <property type="match status" value="1"/>
</dbReference>
<protein>
    <submittedName>
        <fullName evidence="4">Response regulator</fullName>
    </submittedName>
</protein>
<dbReference type="Pfam" id="PF00072">
    <property type="entry name" value="Response_reg"/>
    <property type="match status" value="1"/>
</dbReference>
<dbReference type="SMART" id="SM00448">
    <property type="entry name" value="REC"/>
    <property type="match status" value="1"/>
</dbReference>
<dbReference type="PANTHER" id="PTHR44591">
    <property type="entry name" value="STRESS RESPONSE REGULATOR PROTEIN 1"/>
    <property type="match status" value="1"/>
</dbReference>
<sequence length="180" mass="20227">MSETVLFVDDEPHFTSALQRALRHEPYRILTAHSAARALEILQKEPVDVVVSDERMPGMSGSEFLAVVRRLHPRTVRILLTGYATLDAAVKAINEGEIYRFLTKPCQAKDLSEIIRQALAIRRQMDRAKTADTGFTPSKDTLEILSELEQHYPGITQMRMDETGAIILDDADLGLDRPPE</sequence>
<dbReference type="EMBL" id="DSTK01000013">
    <property type="protein sequence ID" value="HFK96597.1"/>
    <property type="molecule type" value="Genomic_DNA"/>
</dbReference>
<reference evidence="4" key="1">
    <citation type="journal article" date="2020" name="mSystems">
        <title>Genome- and Community-Level Interaction Insights into Carbon Utilization and Element Cycling Functions of Hydrothermarchaeota in Hydrothermal Sediment.</title>
        <authorList>
            <person name="Zhou Z."/>
            <person name="Liu Y."/>
            <person name="Xu W."/>
            <person name="Pan J."/>
            <person name="Luo Z.H."/>
            <person name="Li M."/>
        </authorList>
    </citation>
    <scope>NUCLEOTIDE SEQUENCE [LARGE SCALE GENOMIC DNA]</scope>
    <source>
        <strain evidence="4">SpSt-456</strain>
    </source>
</reference>
<evidence type="ECO:0000259" key="3">
    <source>
        <dbReference type="PROSITE" id="PS50110"/>
    </source>
</evidence>
<feature type="modified residue" description="4-aspartylphosphate" evidence="2">
    <location>
        <position position="53"/>
    </location>
</feature>
<gene>
    <name evidence="4" type="ORF">ENS06_04635</name>
</gene>
<dbReference type="GO" id="GO:0000160">
    <property type="term" value="P:phosphorelay signal transduction system"/>
    <property type="evidence" value="ECO:0007669"/>
    <property type="project" value="InterPro"/>
</dbReference>
<dbReference type="InterPro" id="IPR011006">
    <property type="entry name" value="CheY-like_superfamily"/>
</dbReference>
<evidence type="ECO:0000256" key="1">
    <source>
        <dbReference type="ARBA" id="ARBA00022553"/>
    </source>
</evidence>
<comment type="caution">
    <text evidence="4">The sequence shown here is derived from an EMBL/GenBank/DDBJ whole genome shotgun (WGS) entry which is preliminary data.</text>
</comment>
<dbReference type="InterPro" id="IPR001789">
    <property type="entry name" value="Sig_transdc_resp-reg_receiver"/>
</dbReference>
<dbReference type="InterPro" id="IPR050595">
    <property type="entry name" value="Bact_response_regulator"/>
</dbReference>
<dbReference type="Gene3D" id="3.40.50.2300">
    <property type="match status" value="1"/>
</dbReference>
<proteinExistence type="predicted"/>
<dbReference type="CDD" id="cd17569">
    <property type="entry name" value="REC_HupR-like"/>
    <property type="match status" value="1"/>
</dbReference>
<organism evidence="4">
    <name type="scientific">Desulfacinum infernum</name>
    <dbReference type="NCBI Taxonomy" id="35837"/>
    <lineage>
        <taxon>Bacteria</taxon>
        <taxon>Pseudomonadati</taxon>
        <taxon>Thermodesulfobacteriota</taxon>
        <taxon>Syntrophobacteria</taxon>
        <taxon>Syntrophobacterales</taxon>
        <taxon>Syntrophobacteraceae</taxon>
        <taxon>Desulfacinum</taxon>
    </lineage>
</organism>
<feature type="domain" description="Response regulatory" evidence="3">
    <location>
        <begin position="4"/>
        <end position="119"/>
    </location>
</feature>
<dbReference type="AlphaFoldDB" id="A0A832A2P0"/>
<dbReference type="PROSITE" id="PS50110">
    <property type="entry name" value="RESPONSE_REGULATORY"/>
    <property type="match status" value="1"/>
</dbReference>
<name>A0A832A2P0_9BACT</name>